<dbReference type="Proteomes" id="UP001054889">
    <property type="component" value="Unassembled WGS sequence"/>
</dbReference>
<evidence type="ECO:0000313" key="2">
    <source>
        <dbReference type="EMBL" id="GJN31360.1"/>
    </source>
</evidence>
<feature type="compositionally biased region" description="Low complexity" evidence="1">
    <location>
        <begin position="38"/>
        <end position="53"/>
    </location>
</feature>
<proteinExistence type="predicted"/>
<feature type="region of interest" description="Disordered" evidence="1">
    <location>
        <begin position="38"/>
        <end position="97"/>
    </location>
</feature>
<dbReference type="EMBL" id="BQKI01000082">
    <property type="protein sequence ID" value="GJN31360.1"/>
    <property type="molecule type" value="Genomic_DNA"/>
</dbReference>
<gene>
    <name evidence="2" type="primary">gb19749</name>
    <name evidence="2" type="ORF">PR202_gb19749</name>
</gene>
<keyword evidence="3" id="KW-1185">Reference proteome</keyword>
<accession>A0AAV5FAH6</accession>
<evidence type="ECO:0000313" key="3">
    <source>
        <dbReference type="Proteomes" id="UP001054889"/>
    </source>
</evidence>
<comment type="caution">
    <text evidence="2">The sequence shown here is derived from an EMBL/GenBank/DDBJ whole genome shotgun (WGS) entry which is preliminary data.</text>
</comment>
<reference evidence="2" key="2">
    <citation type="submission" date="2021-12" db="EMBL/GenBank/DDBJ databases">
        <title>Resequencing data analysis of finger millet.</title>
        <authorList>
            <person name="Hatakeyama M."/>
            <person name="Aluri S."/>
            <person name="Balachadran M.T."/>
            <person name="Sivarajan S.R."/>
            <person name="Poveda L."/>
            <person name="Shimizu-Inatsugi R."/>
            <person name="Schlapbach R."/>
            <person name="Sreeman S.M."/>
            <person name="Shimizu K.K."/>
        </authorList>
    </citation>
    <scope>NUCLEOTIDE SEQUENCE</scope>
</reference>
<evidence type="ECO:0000256" key="1">
    <source>
        <dbReference type="SAM" id="MobiDB-lite"/>
    </source>
</evidence>
<name>A0AAV5FAH6_ELECO</name>
<reference evidence="2" key="1">
    <citation type="journal article" date="2018" name="DNA Res.">
        <title>Multiple hybrid de novo genome assembly of finger millet, an orphan allotetraploid crop.</title>
        <authorList>
            <person name="Hatakeyama M."/>
            <person name="Aluri S."/>
            <person name="Balachadran M.T."/>
            <person name="Sivarajan S.R."/>
            <person name="Patrignani A."/>
            <person name="Gruter S."/>
            <person name="Poveda L."/>
            <person name="Shimizu-Inatsugi R."/>
            <person name="Baeten J."/>
            <person name="Francoijs K.J."/>
            <person name="Nataraja K.N."/>
            <person name="Reddy Y.A.N."/>
            <person name="Phadnis S."/>
            <person name="Ravikumar R.L."/>
            <person name="Schlapbach R."/>
            <person name="Sreeman S.M."/>
            <person name="Shimizu K.K."/>
        </authorList>
    </citation>
    <scope>NUCLEOTIDE SEQUENCE</scope>
</reference>
<dbReference type="AlphaFoldDB" id="A0AAV5FAH6"/>
<organism evidence="2 3">
    <name type="scientific">Eleusine coracana subsp. coracana</name>
    <dbReference type="NCBI Taxonomy" id="191504"/>
    <lineage>
        <taxon>Eukaryota</taxon>
        <taxon>Viridiplantae</taxon>
        <taxon>Streptophyta</taxon>
        <taxon>Embryophyta</taxon>
        <taxon>Tracheophyta</taxon>
        <taxon>Spermatophyta</taxon>
        <taxon>Magnoliopsida</taxon>
        <taxon>Liliopsida</taxon>
        <taxon>Poales</taxon>
        <taxon>Poaceae</taxon>
        <taxon>PACMAD clade</taxon>
        <taxon>Chloridoideae</taxon>
        <taxon>Cynodonteae</taxon>
        <taxon>Eleusininae</taxon>
        <taxon>Eleusine</taxon>
    </lineage>
</organism>
<protein>
    <submittedName>
        <fullName evidence="2">Uncharacterized protein</fullName>
    </submittedName>
</protein>
<sequence>MSVTESIFIVFLGSPRPPRAPVPRPDRLGFCSPCPACASAPARAPAPACRAPAGTRSSEPVAPPQSSMSLPALDSPLVPAPDAPFPGDATQSQHSSR</sequence>